<dbReference type="AlphaFoldDB" id="A0AAD4T9Q4"/>
<gene>
    <name evidence="1" type="ORF">MKW98_006574</name>
</gene>
<accession>A0AAD4T9Q4</accession>
<protein>
    <submittedName>
        <fullName evidence="1">Uncharacterized protein</fullName>
    </submittedName>
</protein>
<name>A0AAD4T9Q4_9MAGN</name>
<evidence type="ECO:0000313" key="1">
    <source>
        <dbReference type="EMBL" id="KAI3944413.1"/>
    </source>
</evidence>
<dbReference type="EMBL" id="JAJJMB010004055">
    <property type="protein sequence ID" value="KAI3944413.1"/>
    <property type="molecule type" value="Genomic_DNA"/>
</dbReference>
<keyword evidence="2" id="KW-1185">Reference proteome</keyword>
<dbReference type="Proteomes" id="UP001202328">
    <property type="component" value="Unassembled WGS sequence"/>
</dbReference>
<evidence type="ECO:0000313" key="2">
    <source>
        <dbReference type="Proteomes" id="UP001202328"/>
    </source>
</evidence>
<reference evidence="1" key="1">
    <citation type="submission" date="2022-04" db="EMBL/GenBank/DDBJ databases">
        <title>A functionally conserved STORR gene fusion in Papaver species that diverged 16.8 million years ago.</title>
        <authorList>
            <person name="Catania T."/>
        </authorList>
    </citation>
    <scope>NUCLEOTIDE SEQUENCE</scope>
    <source>
        <strain evidence="1">S-188037</strain>
    </source>
</reference>
<organism evidence="1 2">
    <name type="scientific">Papaver atlanticum</name>
    <dbReference type="NCBI Taxonomy" id="357466"/>
    <lineage>
        <taxon>Eukaryota</taxon>
        <taxon>Viridiplantae</taxon>
        <taxon>Streptophyta</taxon>
        <taxon>Embryophyta</taxon>
        <taxon>Tracheophyta</taxon>
        <taxon>Spermatophyta</taxon>
        <taxon>Magnoliopsida</taxon>
        <taxon>Ranunculales</taxon>
        <taxon>Papaveraceae</taxon>
        <taxon>Papaveroideae</taxon>
        <taxon>Papaver</taxon>
    </lineage>
</organism>
<proteinExistence type="predicted"/>
<sequence>METLLAIDPSKRSTAASALSSKFFQAKSYAYKPSNHRWMEMQKKLQANEKRRLPLEKLRANLDSDIKEKTSRSWPDGR</sequence>
<comment type="caution">
    <text evidence="1">The sequence shown here is derived from an EMBL/GenBank/DDBJ whole genome shotgun (WGS) entry which is preliminary data.</text>
</comment>